<dbReference type="AlphaFoldDB" id="A0A139GZB6"/>
<protein>
    <submittedName>
        <fullName evidence="2">Uncharacterized protein</fullName>
    </submittedName>
</protein>
<evidence type="ECO:0000313" key="3">
    <source>
        <dbReference type="Proteomes" id="UP000070133"/>
    </source>
</evidence>
<organism evidence="2 3">
    <name type="scientific">Pseudocercospora eumusae</name>
    <dbReference type="NCBI Taxonomy" id="321146"/>
    <lineage>
        <taxon>Eukaryota</taxon>
        <taxon>Fungi</taxon>
        <taxon>Dikarya</taxon>
        <taxon>Ascomycota</taxon>
        <taxon>Pezizomycotina</taxon>
        <taxon>Dothideomycetes</taxon>
        <taxon>Dothideomycetidae</taxon>
        <taxon>Mycosphaerellales</taxon>
        <taxon>Mycosphaerellaceae</taxon>
        <taxon>Pseudocercospora</taxon>
    </lineage>
</organism>
<name>A0A139GZB6_9PEZI</name>
<comment type="caution">
    <text evidence="2">The sequence shown here is derived from an EMBL/GenBank/DDBJ whole genome shotgun (WGS) entry which is preliminary data.</text>
</comment>
<gene>
    <name evidence="2" type="ORF">AC578_6979</name>
</gene>
<proteinExistence type="predicted"/>
<evidence type="ECO:0000313" key="2">
    <source>
        <dbReference type="EMBL" id="KXS95543.1"/>
    </source>
</evidence>
<dbReference type="Proteomes" id="UP000070133">
    <property type="component" value="Unassembled WGS sequence"/>
</dbReference>
<evidence type="ECO:0000256" key="1">
    <source>
        <dbReference type="SAM" id="MobiDB-lite"/>
    </source>
</evidence>
<feature type="region of interest" description="Disordered" evidence="1">
    <location>
        <begin position="53"/>
        <end position="77"/>
    </location>
</feature>
<reference evidence="2 3" key="1">
    <citation type="submission" date="2015-07" db="EMBL/GenBank/DDBJ databases">
        <title>Comparative genomics of the Sigatoka disease complex on banana suggests a link between parallel evolutionary changes in Pseudocercospora fijiensis and Pseudocercospora eumusae and increased virulence on the banana host.</title>
        <authorList>
            <person name="Chang T.-C."/>
            <person name="Salvucci A."/>
            <person name="Crous P.W."/>
            <person name="Stergiopoulos I."/>
        </authorList>
    </citation>
    <scope>NUCLEOTIDE SEQUENCE [LARGE SCALE GENOMIC DNA]</scope>
    <source>
        <strain evidence="2 3">CBS 114824</strain>
    </source>
</reference>
<keyword evidence="3" id="KW-1185">Reference proteome</keyword>
<feature type="compositionally biased region" description="Basic and acidic residues" evidence="1">
    <location>
        <begin position="55"/>
        <end position="70"/>
    </location>
</feature>
<dbReference type="EMBL" id="LFZN01000211">
    <property type="protein sequence ID" value="KXS95543.1"/>
    <property type="molecule type" value="Genomic_DNA"/>
</dbReference>
<sequence length="77" mass="8887">MLTIMIGTQSCYCVSYIRRFLDTVSHTGKIFAVIKKDRIRPKSLKPALSSFVPQRHLESERDHSTDEPRRIQSVPTL</sequence>
<accession>A0A139GZB6</accession>